<organism evidence="20 21">
    <name type="scientific">Spirochaeta isovalerica</name>
    <dbReference type="NCBI Taxonomy" id="150"/>
    <lineage>
        <taxon>Bacteria</taxon>
        <taxon>Pseudomonadati</taxon>
        <taxon>Spirochaetota</taxon>
        <taxon>Spirochaetia</taxon>
        <taxon>Spirochaetales</taxon>
        <taxon>Spirochaetaceae</taxon>
        <taxon>Spirochaeta</taxon>
    </lineage>
</organism>
<dbReference type="InterPro" id="IPR014729">
    <property type="entry name" value="Rossmann-like_a/b/a_fold"/>
</dbReference>
<dbReference type="InterPro" id="IPR049961">
    <property type="entry name" value="ThiI_N"/>
</dbReference>
<evidence type="ECO:0000256" key="13">
    <source>
        <dbReference type="ARBA" id="ARBA00066827"/>
    </source>
</evidence>
<dbReference type="HAMAP" id="MF_00021">
    <property type="entry name" value="ThiI"/>
    <property type="match status" value="1"/>
</dbReference>
<evidence type="ECO:0000256" key="3">
    <source>
        <dbReference type="ARBA" id="ARBA00022555"/>
    </source>
</evidence>
<protein>
    <recommendedName>
        <fullName evidence="14 18">Probable tRNA sulfurtransferase</fullName>
        <ecNumber evidence="13 18">2.8.1.4</ecNumber>
    </recommendedName>
    <alternativeName>
        <fullName evidence="15 18">Sulfur carrier protein ThiS sulfurtransferase</fullName>
    </alternativeName>
    <alternativeName>
        <fullName evidence="16 18">Thiamine biosynthesis protein ThiI</fullName>
    </alternativeName>
    <alternativeName>
        <fullName evidence="17 18">tRNA 4-thiouridine synthase</fullName>
    </alternativeName>
</protein>
<accession>A0A841REI9</accession>
<evidence type="ECO:0000313" key="21">
    <source>
        <dbReference type="Proteomes" id="UP000587760"/>
    </source>
</evidence>
<dbReference type="CDD" id="cd11716">
    <property type="entry name" value="THUMP_ThiI"/>
    <property type="match status" value="1"/>
</dbReference>
<evidence type="ECO:0000256" key="17">
    <source>
        <dbReference type="ARBA" id="ARBA00080570"/>
    </source>
</evidence>
<dbReference type="Pfam" id="PF22025">
    <property type="entry name" value="ThiI_fer"/>
    <property type="match status" value="1"/>
</dbReference>
<dbReference type="GO" id="GO:0000049">
    <property type="term" value="F:tRNA binding"/>
    <property type="evidence" value="ECO:0007669"/>
    <property type="project" value="UniProtKB-UniRule"/>
</dbReference>
<keyword evidence="21" id="KW-1185">Reference proteome</keyword>
<feature type="binding site" evidence="18">
    <location>
        <position position="264"/>
    </location>
    <ligand>
        <name>ATP</name>
        <dbReference type="ChEBI" id="CHEBI:30616"/>
    </ligand>
</feature>
<evidence type="ECO:0000256" key="7">
    <source>
        <dbReference type="ARBA" id="ARBA00022884"/>
    </source>
</evidence>
<evidence type="ECO:0000256" key="12">
    <source>
        <dbReference type="ARBA" id="ARBA00061472"/>
    </source>
</evidence>
<dbReference type="Pfam" id="PF02926">
    <property type="entry name" value="THUMP"/>
    <property type="match status" value="1"/>
</dbReference>
<evidence type="ECO:0000256" key="16">
    <source>
        <dbReference type="ARBA" id="ARBA00077849"/>
    </source>
</evidence>
<dbReference type="GO" id="GO:0140741">
    <property type="term" value="F:tRNA-uracil-4 sulfurtransferase activity"/>
    <property type="evidence" value="ECO:0007669"/>
    <property type="project" value="UniProtKB-EC"/>
</dbReference>
<dbReference type="PANTHER" id="PTHR43209:SF1">
    <property type="entry name" value="TRNA SULFURTRANSFERASE"/>
    <property type="match status" value="1"/>
</dbReference>
<evidence type="ECO:0000256" key="8">
    <source>
        <dbReference type="ARBA" id="ARBA00022977"/>
    </source>
</evidence>
<comment type="similarity">
    <text evidence="12 18">Belongs to the ThiI family.</text>
</comment>
<dbReference type="SUPFAM" id="SSF143437">
    <property type="entry name" value="THUMP domain-like"/>
    <property type="match status" value="1"/>
</dbReference>
<comment type="catalytic activity">
    <reaction evidence="9 18">
        <text>[ThiI sulfur-carrier protein]-S-sulfanyl-L-cysteine + a uridine in tRNA + 2 reduced [2Fe-2S]-[ferredoxin] + ATP + H(+) = [ThiI sulfur-carrier protein]-L-cysteine + a 4-thiouridine in tRNA + 2 oxidized [2Fe-2S]-[ferredoxin] + AMP + diphosphate</text>
        <dbReference type="Rhea" id="RHEA:24176"/>
        <dbReference type="Rhea" id="RHEA-COMP:10000"/>
        <dbReference type="Rhea" id="RHEA-COMP:10001"/>
        <dbReference type="Rhea" id="RHEA-COMP:13337"/>
        <dbReference type="Rhea" id="RHEA-COMP:13338"/>
        <dbReference type="Rhea" id="RHEA-COMP:13339"/>
        <dbReference type="Rhea" id="RHEA-COMP:13340"/>
        <dbReference type="ChEBI" id="CHEBI:15378"/>
        <dbReference type="ChEBI" id="CHEBI:29950"/>
        <dbReference type="ChEBI" id="CHEBI:30616"/>
        <dbReference type="ChEBI" id="CHEBI:33019"/>
        <dbReference type="ChEBI" id="CHEBI:33737"/>
        <dbReference type="ChEBI" id="CHEBI:33738"/>
        <dbReference type="ChEBI" id="CHEBI:61963"/>
        <dbReference type="ChEBI" id="CHEBI:65315"/>
        <dbReference type="ChEBI" id="CHEBI:136798"/>
        <dbReference type="ChEBI" id="CHEBI:456215"/>
        <dbReference type="EC" id="2.8.1.4"/>
    </reaction>
</comment>
<dbReference type="InterPro" id="IPR003720">
    <property type="entry name" value="tRNA_STrfase"/>
</dbReference>
<dbReference type="GO" id="GO:0005829">
    <property type="term" value="C:cytosol"/>
    <property type="evidence" value="ECO:0007669"/>
    <property type="project" value="TreeGrafter"/>
</dbReference>
<dbReference type="GO" id="GO:0052837">
    <property type="term" value="P:thiazole biosynthetic process"/>
    <property type="evidence" value="ECO:0007669"/>
    <property type="project" value="TreeGrafter"/>
</dbReference>
<keyword evidence="7 18" id="KW-0694">RNA-binding</keyword>
<dbReference type="GO" id="GO:0005524">
    <property type="term" value="F:ATP binding"/>
    <property type="evidence" value="ECO:0007669"/>
    <property type="project" value="UniProtKB-UniRule"/>
</dbReference>
<evidence type="ECO:0000313" key="20">
    <source>
        <dbReference type="EMBL" id="MBB6480762.1"/>
    </source>
</evidence>
<proteinExistence type="inferred from homology"/>
<evidence type="ECO:0000256" key="15">
    <source>
        <dbReference type="ARBA" id="ARBA00075337"/>
    </source>
</evidence>
<comment type="subcellular location">
    <subcellularLocation>
        <location evidence="1 18">Cytoplasm</location>
    </subcellularLocation>
</comment>
<dbReference type="EC" id="2.8.1.4" evidence="13 18"/>
<evidence type="ECO:0000256" key="1">
    <source>
        <dbReference type="ARBA" id="ARBA00004496"/>
    </source>
</evidence>
<dbReference type="RefSeq" id="WP_184747023.1">
    <property type="nucleotide sequence ID" value="NZ_JACHGJ010000004.1"/>
</dbReference>
<evidence type="ECO:0000256" key="11">
    <source>
        <dbReference type="ARBA" id="ARBA00058382"/>
    </source>
</evidence>
<dbReference type="PROSITE" id="PS51165">
    <property type="entry name" value="THUMP"/>
    <property type="match status" value="1"/>
</dbReference>
<dbReference type="FunFam" id="3.40.50.620:FF:000053">
    <property type="entry name" value="Probable tRNA sulfurtransferase"/>
    <property type="match status" value="1"/>
</dbReference>
<dbReference type="GO" id="GO:0004810">
    <property type="term" value="F:CCA tRNA nucleotidyltransferase activity"/>
    <property type="evidence" value="ECO:0007669"/>
    <property type="project" value="InterPro"/>
</dbReference>
<evidence type="ECO:0000256" key="10">
    <source>
        <dbReference type="ARBA" id="ARBA00052330"/>
    </source>
</evidence>
<dbReference type="UniPathway" id="UPA00060"/>
<dbReference type="CDD" id="cd01712">
    <property type="entry name" value="PPase_ThiI"/>
    <property type="match status" value="1"/>
</dbReference>
<evidence type="ECO:0000259" key="19">
    <source>
        <dbReference type="PROSITE" id="PS51165"/>
    </source>
</evidence>
<dbReference type="Pfam" id="PF02568">
    <property type="entry name" value="ThiI"/>
    <property type="match status" value="1"/>
</dbReference>
<dbReference type="AlphaFoldDB" id="A0A841REI9"/>
<dbReference type="NCBIfam" id="TIGR00342">
    <property type="entry name" value="tRNA uracil 4-sulfurtransferase ThiI"/>
    <property type="match status" value="1"/>
</dbReference>
<evidence type="ECO:0000256" key="4">
    <source>
        <dbReference type="ARBA" id="ARBA00022679"/>
    </source>
</evidence>
<feature type="binding site" evidence="18">
    <location>
        <begin position="207"/>
        <end position="208"/>
    </location>
    <ligand>
        <name>ATP</name>
        <dbReference type="ChEBI" id="CHEBI:30616"/>
    </ligand>
</feature>
<dbReference type="Gene3D" id="3.40.50.620">
    <property type="entry name" value="HUPs"/>
    <property type="match status" value="1"/>
</dbReference>
<dbReference type="InterPro" id="IPR004114">
    <property type="entry name" value="THUMP_dom"/>
</dbReference>
<feature type="domain" description="THUMP" evidence="19">
    <location>
        <begin position="58"/>
        <end position="166"/>
    </location>
</feature>
<feature type="binding site" evidence="18">
    <location>
        <position position="286"/>
    </location>
    <ligand>
        <name>ATP</name>
        <dbReference type="ChEBI" id="CHEBI:30616"/>
    </ligand>
</feature>
<comment type="function">
    <text evidence="11 18">Catalyzes the ATP-dependent transfer of a sulfur to tRNA to produce 4-thiouridine in position 8 of tRNAs, which functions as a near-UV photosensor. Also catalyzes the transfer of sulfur to the sulfur carrier protein ThiS, forming ThiS-thiocarboxylate. This is a step in the synthesis of thiazole, in the thiamine biosynthesis pathway. The sulfur is donated as persulfide by IscS.</text>
</comment>
<reference evidence="20 21" key="1">
    <citation type="submission" date="2020-08" db="EMBL/GenBank/DDBJ databases">
        <title>Genomic Encyclopedia of Type Strains, Phase IV (KMG-IV): sequencing the most valuable type-strain genomes for metagenomic binning, comparative biology and taxonomic classification.</title>
        <authorList>
            <person name="Goeker M."/>
        </authorList>
    </citation>
    <scope>NUCLEOTIDE SEQUENCE [LARGE SCALE GENOMIC DNA]</scope>
    <source>
        <strain evidence="20 21">DSM 2461</strain>
    </source>
</reference>
<dbReference type="GO" id="GO:0002937">
    <property type="term" value="P:tRNA 4-thiouridine biosynthesis"/>
    <property type="evidence" value="ECO:0007669"/>
    <property type="project" value="TreeGrafter"/>
</dbReference>
<dbReference type="GO" id="GO:0009229">
    <property type="term" value="P:thiamine diphosphate biosynthetic process"/>
    <property type="evidence" value="ECO:0007669"/>
    <property type="project" value="UniProtKB-UniRule"/>
</dbReference>
<keyword evidence="3 18" id="KW-0820">tRNA-binding</keyword>
<keyword evidence="2 18" id="KW-0963">Cytoplasm</keyword>
<dbReference type="GO" id="GO:0009228">
    <property type="term" value="P:thiamine biosynthetic process"/>
    <property type="evidence" value="ECO:0007669"/>
    <property type="project" value="UniProtKB-KW"/>
</dbReference>
<evidence type="ECO:0000256" key="14">
    <source>
        <dbReference type="ARBA" id="ARBA00071867"/>
    </source>
</evidence>
<dbReference type="InterPro" id="IPR050102">
    <property type="entry name" value="tRNA_sulfurtransferase_ThiI"/>
</dbReference>
<name>A0A841REI9_9SPIO</name>
<comment type="catalytic activity">
    <reaction evidence="10 18">
        <text>[ThiS sulfur-carrier protein]-C-terminal Gly-Gly-AMP + S-sulfanyl-L-cysteinyl-[cysteine desulfurase] + AH2 = [ThiS sulfur-carrier protein]-C-terminal-Gly-aminoethanethioate + L-cysteinyl-[cysteine desulfurase] + A + AMP + 2 H(+)</text>
        <dbReference type="Rhea" id="RHEA:43340"/>
        <dbReference type="Rhea" id="RHEA-COMP:12157"/>
        <dbReference type="Rhea" id="RHEA-COMP:12158"/>
        <dbReference type="Rhea" id="RHEA-COMP:12910"/>
        <dbReference type="Rhea" id="RHEA-COMP:19908"/>
        <dbReference type="ChEBI" id="CHEBI:13193"/>
        <dbReference type="ChEBI" id="CHEBI:15378"/>
        <dbReference type="ChEBI" id="CHEBI:17499"/>
        <dbReference type="ChEBI" id="CHEBI:29950"/>
        <dbReference type="ChEBI" id="CHEBI:61963"/>
        <dbReference type="ChEBI" id="CHEBI:90618"/>
        <dbReference type="ChEBI" id="CHEBI:232372"/>
        <dbReference type="ChEBI" id="CHEBI:456215"/>
    </reaction>
</comment>
<keyword evidence="4 18" id="KW-0808">Transferase</keyword>
<dbReference type="SUPFAM" id="SSF52402">
    <property type="entry name" value="Adenine nucleotide alpha hydrolases-like"/>
    <property type="match status" value="1"/>
</dbReference>
<feature type="binding site" evidence="18">
    <location>
        <position position="295"/>
    </location>
    <ligand>
        <name>ATP</name>
        <dbReference type="ChEBI" id="CHEBI:30616"/>
    </ligand>
</feature>
<evidence type="ECO:0000256" key="6">
    <source>
        <dbReference type="ARBA" id="ARBA00022840"/>
    </source>
</evidence>
<evidence type="ECO:0000256" key="18">
    <source>
        <dbReference type="HAMAP-Rule" id="MF_00021"/>
    </source>
</evidence>
<evidence type="ECO:0000256" key="5">
    <source>
        <dbReference type="ARBA" id="ARBA00022741"/>
    </source>
</evidence>
<comment type="pathway">
    <text evidence="18">Cofactor biosynthesis; thiamine diphosphate biosynthesis.</text>
</comment>
<dbReference type="InterPro" id="IPR049962">
    <property type="entry name" value="THUMP_ThiI"/>
</dbReference>
<dbReference type="PANTHER" id="PTHR43209">
    <property type="entry name" value="TRNA SULFURTRANSFERASE"/>
    <property type="match status" value="1"/>
</dbReference>
<dbReference type="InterPro" id="IPR020536">
    <property type="entry name" value="ThiI_AANH"/>
</dbReference>
<evidence type="ECO:0000256" key="9">
    <source>
        <dbReference type="ARBA" id="ARBA00050570"/>
    </source>
</evidence>
<keyword evidence="6 18" id="KW-0067">ATP-binding</keyword>
<feature type="binding site" evidence="18">
    <location>
        <begin position="182"/>
        <end position="183"/>
    </location>
    <ligand>
        <name>ATP</name>
        <dbReference type="ChEBI" id="CHEBI:30616"/>
    </ligand>
</feature>
<dbReference type="InterPro" id="IPR054173">
    <property type="entry name" value="ThiI_fer"/>
</dbReference>
<evidence type="ECO:0000256" key="2">
    <source>
        <dbReference type="ARBA" id="ARBA00022490"/>
    </source>
</evidence>
<keyword evidence="5 18" id="KW-0547">Nucleotide-binding</keyword>
<dbReference type="Proteomes" id="UP000587760">
    <property type="component" value="Unassembled WGS sequence"/>
</dbReference>
<keyword evidence="8 18" id="KW-0784">Thiamine biosynthesis</keyword>
<dbReference type="SMART" id="SM00981">
    <property type="entry name" value="THUMP"/>
    <property type="match status" value="1"/>
</dbReference>
<comment type="caution">
    <text evidence="20">The sequence shown here is derived from an EMBL/GenBank/DDBJ whole genome shotgun (WGS) entry which is preliminary data.</text>
</comment>
<sequence>MKDLYLIKIGEISLKKGNRKIFEKQLKDNIKKNLKPYGSHVNVRSGRFYLEVEDVPEEVVTKVLASTFGIVGFYKTHSCAKELEPISELAISLAKQNLASGYGNKFKVETRRVDKSLPMDSYDYSREIGGMIFEAVEGLEVDVRNPDWVIHVELREKAYVYGYGVKGPGGLPVSTAGRGTLLLSGGIDSPVAGYLMAKRGLKLDAVYFHTPPYTSNEAHEKVKELAKILAPWCSGINLFSVPFTDVQVKVNQSVEPSFTTLHARAAMMTIAEKITKERDGGCLITGEALSQVASQTMESLAFTNSSVTLPVFRPLIGMDKEEIIKISRKLGAFETSTLPYDDCCAMFAPQHPETRPDFEKTREMFNNIDFGDLLDQAVANAERTWFPATGND</sequence>
<dbReference type="Gene3D" id="3.30.2130.30">
    <property type="match status" value="1"/>
</dbReference>
<dbReference type="EMBL" id="JACHGJ010000004">
    <property type="protein sequence ID" value="MBB6480762.1"/>
    <property type="molecule type" value="Genomic_DNA"/>
</dbReference>
<gene>
    <name evidence="18" type="primary">thiI</name>
    <name evidence="20" type="ORF">HNR50_002435</name>
</gene>